<dbReference type="SUPFAM" id="SSF55781">
    <property type="entry name" value="GAF domain-like"/>
    <property type="match status" value="1"/>
</dbReference>
<proteinExistence type="predicted"/>
<dbReference type="Pfam" id="PF07228">
    <property type="entry name" value="SpoIIE"/>
    <property type="match status" value="1"/>
</dbReference>
<dbReference type="OrthoDB" id="3280057at2"/>
<gene>
    <name evidence="3" type="ORF">D0Z08_19775</name>
</gene>
<protein>
    <submittedName>
        <fullName evidence="3">Serine/threonine-protein phosphatase</fullName>
    </submittedName>
</protein>
<dbReference type="PANTHER" id="PTHR43156">
    <property type="entry name" value="STAGE II SPORULATION PROTEIN E-RELATED"/>
    <property type="match status" value="1"/>
</dbReference>
<evidence type="ECO:0000313" key="4">
    <source>
        <dbReference type="Proteomes" id="UP000283644"/>
    </source>
</evidence>
<evidence type="ECO:0000259" key="2">
    <source>
        <dbReference type="PROSITE" id="PS51746"/>
    </source>
</evidence>
<dbReference type="Proteomes" id="UP000283644">
    <property type="component" value="Unassembled WGS sequence"/>
</dbReference>
<dbReference type="PROSITE" id="PS51746">
    <property type="entry name" value="PPM_2"/>
    <property type="match status" value="1"/>
</dbReference>
<reference evidence="3 4" key="1">
    <citation type="submission" date="2018-09" db="EMBL/GenBank/DDBJ databases">
        <title>Genome sequencing of Nocardioides immobilis CCTCC AB 2017083 for comparison to Nocardioides silvaticus.</title>
        <authorList>
            <person name="Li C."/>
            <person name="Wang G."/>
        </authorList>
    </citation>
    <scope>NUCLEOTIDE SEQUENCE [LARGE SCALE GENOMIC DNA]</scope>
    <source>
        <strain evidence="3 4">CCTCC AB 2017083</strain>
    </source>
</reference>
<evidence type="ECO:0000313" key="3">
    <source>
        <dbReference type="EMBL" id="RHW25463.1"/>
    </source>
</evidence>
<dbReference type="GO" id="GO:0016791">
    <property type="term" value="F:phosphatase activity"/>
    <property type="evidence" value="ECO:0007669"/>
    <property type="project" value="TreeGrafter"/>
</dbReference>
<sequence>MAGLDSLIHLLDAAESAAPVDAVRALTREVGKRLRAYSVSFLVADMSGRALVRLVHVPLGSVEPEFGESTPESADRAKGEEVATTLPFDGGPTERVVRSQQLEVGPPEDRDGRRTWTVLAPVTERGEVIGVLELVLPKEPDEDDTAEIGALAHLLGYVVIVNGRHTDLFEWGHRTRPLSLSAEIQQRLLPGPRTCEGGSFTLSGWLEPAADIAGDTFDYSLERDTLYLSISDAMGHGVSAALTATLCVSALRGSRRRGASLIQQASNANAAVREHATGNGLDDFVTGLLGRIDLNTGVLQLVNAGHVRPYLARDGEVGVVALPSNLPFGIFDHTVYARVGLELRPGDRLVLVTDGMLERNAENVDLPQAIRASASLHPREAANALADSVLDATGHALSDDATVLCLDWYGGNDEIRSTSAGADVMRASGPTAG</sequence>
<dbReference type="AlphaFoldDB" id="A0A417XYM6"/>
<feature type="domain" description="PPM-type phosphatase" evidence="2">
    <location>
        <begin position="196"/>
        <end position="408"/>
    </location>
</feature>
<evidence type="ECO:0000256" key="1">
    <source>
        <dbReference type="ARBA" id="ARBA00022801"/>
    </source>
</evidence>
<keyword evidence="1" id="KW-0378">Hydrolase</keyword>
<dbReference type="InterPro" id="IPR001932">
    <property type="entry name" value="PPM-type_phosphatase-like_dom"/>
</dbReference>
<dbReference type="Gene3D" id="3.60.40.10">
    <property type="entry name" value="PPM-type phosphatase domain"/>
    <property type="match status" value="1"/>
</dbReference>
<comment type="caution">
    <text evidence="3">The sequence shown here is derived from an EMBL/GenBank/DDBJ whole genome shotgun (WGS) entry which is preliminary data.</text>
</comment>
<dbReference type="InterPro" id="IPR036457">
    <property type="entry name" value="PPM-type-like_dom_sf"/>
</dbReference>
<accession>A0A417XYM6</accession>
<dbReference type="InterPro" id="IPR052016">
    <property type="entry name" value="Bact_Sigma-Reg"/>
</dbReference>
<dbReference type="SUPFAM" id="SSF81606">
    <property type="entry name" value="PP2C-like"/>
    <property type="match status" value="1"/>
</dbReference>
<keyword evidence="4" id="KW-1185">Reference proteome</keyword>
<dbReference type="SMART" id="SM00331">
    <property type="entry name" value="PP2C_SIG"/>
    <property type="match status" value="1"/>
</dbReference>
<organism evidence="3 4">
    <name type="scientific">Nocardioides immobilis</name>
    <dbReference type="NCBI Taxonomy" id="2049295"/>
    <lineage>
        <taxon>Bacteria</taxon>
        <taxon>Bacillati</taxon>
        <taxon>Actinomycetota</taxon>
        <taxon>Actinomycetes</taxon>
        <taxon>Propionibacteriales</taxon>
        <taxon>Nocardioidaceae</taxon>
        <taxon>Nocardioides</taxon>
    </lineage>
</organism>
<name>A0A417XYM6_9ACTN</name>
<dbReference type="EMBL" id="QXGH01000024">
    <property type="protein sequence ID" value="RHW25463.1"/>
    <property type="molecule type" value="Genomic_DNA"/>
</dbReference>
<dbReference type="PANTHER" id="PTHR43156:SF2">
    <property type="entry name" value="STAGE II SPORULATION PROTEIN E"/>
    <property type="match status" value="1"/>
</dbReference>